<dbReference type="CDD" id="cd00241">
    <property type="entry name" value="DOMON_like"/>
    <property type="match status" value="1"/>
</dbReference>
<evidence type="ECO:0000313" key="2">
    <source>
        <dbReference type="Proteomes" id="UP000192610"/>
    </source>
</evidence>
<dbReference type="EMBL" id="LVXG01000006">
    <property type="protein sequence ID" value="OQP53471.1"/>
    <property type="molecule type" value="Genomic_DNA"/>
</dbReference>
<dbReference type="OrthoDB" id="777902at2"/>
<dbReference type="RefSeq" id="WP_081197817.1">
    <property type="nucleotide sequence ID" value="NZ_FOCZ01000008.1"/>
</dbReference>
<dbReference type="Gene3D" id="2.60.40.1190">
    <property type="match status" value="1"/>
</dbReference>
<keyword evidence="2" id="KW-1185">Reference proteome</keyword>
<dbReference type="AlphaFoldDB" id="A0A1V9F5A0"/>
<gene>
    <name evidence="1" type="ORF">A4H97_23810</name>
</gene>
<dbReference type="Proteomes" id="UP000192610">
    <property type="component" value="Unassembled WGS sequence"/>
</dbReference>
<dbReference type="InterPro" id="IPR017853">
    <property type="entry name" value="GH"/>
</dbReference>
<dbReference type="Gene3D" id="3.20.20.80">
    <property type="entry name" value="Glycosidases"/>
    <property type="match status" value="1"/>
</dbReference>
<name>A0A1V9F5A0_9BACT</name>
<protein>
    <submittedName>
        <fullName evidence="1">Uncharacterized protein</fullName>
    </submittedName>
</protein>
<comment type="caution">
    <text evidence="1">The sequence shown here is derived from an EMBL/GenBank/DDBJ whole genome shotgun (WGS) entry which is preliminary data.</text>
</comment>
<reference evidence="2" key="1">
    <citation type="submission" date="2016-04" db="EMBL/GenBank/DDBJ databases">
        <authorList>
            <person name="Chen L."/>
            <person name="Zhuang W."/>
            <person name="Wang G."/>
        </authorList>
    </citation>
    <scope>NUCLEOTIDE SEQUENCE [LARGE SCALE GENOMIC DNA]</scope>
    <source>
        <strain evidence="2">17621</strain>
    </source>
</reference>
<dbReference type="SUPFAM" id="SSF49344">
    <property type="entry name" value="CBD9-like"/>
    <property type="match status" value="1"/>
</dbReference>
<sequence>MQVKHFILGVLSLLCAQLAISQMKEPQDWAGYEEVLGVKNGLRSYNYEVNLIESSAPANVFWPGDKIRLKFQLINNTNQPIGVEGKMYVIRYGTKGIPNDTWLPKMVKLDYQKAVPVTLNIAANGYLNTDLTIDDIKEYGGYAVVFDLGKYGRRLGTSFVLSMKPSPVKMQYPKQSLDYLGVDFLRRVGVQAIRFGVPYIATTNPNYQTYMQELKRQMKNFKDNNITVMLMFGEGQTAQSMPLGISRPHLDSSGKMLRTKQDLAWMPDMDADFKKYVKELCLDYGWPNGPVTAVCLWNEPWEGTSISGWQADMLRYREIYTKMAEAVLEARKENRDVLVGGGDSNSNVWDKFFSDGTLKMLPIFDFLSIHYQGMESPVLYPEWNNRKEYKGKVKIWDTESWVGNTDDRIGLVVAANRSTGYDRSMGVYGGYMYSGDPHRSVQSMGVRTKNGTETVPKLHNTWSTAAAMGAVQNLIGERGFNRLLFQNGLPWVMVFDGYNNNKEDGTLVIAGDLGDAFGATHVLFRNVRSLTEAKRRQVLFNQLKTTTDDAARKNIEGELGQYYPITDGKMTVKADPSFSLYDFYGNQVAPQIGFFTIPLNYQGYFIRANGSSGAFDKLVAAVSHARIEGYEPLEIIPKDFTAPVDTKPGMQLQLTNILNRPIKGKLHVTIGNLELNYPQTVTFKPNESKTIAVTVKSGAASNDNSYPLQVHFDAGNDGFAQHYEEMHVNYIAKKTINVDGVLNDWTGVIPQTIKGAGKASISLTDAAWHPYEKMDRVAEGLANTYMAYDDNYFYFAARVADNTPNKGAPRFEFRDDDQYFYPDTAYMQTMYAMGSALIKQPVEADNKGALQLPAGGRVLNYFENTATTRAIGMDLDLPVDRYTRTAFYFPGINQRNVLITIYDRESGKEILNTTIENCWNGAYLNLNLTGKLRIRCSATSWDSWRNTTKLAGIFFDTTNELIDTTNKNASAILVTKDFDTQGNWIGIYGKAGYYLPGSATTLPANMQCTPVSQDDLVPLVWPKGVRRFSYRKTGTLPDGMIGEKFDNILIAFNVIPIGEDGMEAAAKGTMPRYTGYKCTDYEYALNTVAEEYGGGFEIWRMLVPGMPRKHFFPRQPKSPFDGAVKNGKLITVRKGNTLYTECAIPWSEIPDVKRIIDQGGKIKFSARINDDAAGAACMELARDRSVSKVNSRAFHPDWKEHWANEVEFGVEK</sequence>
<accession>A0A1V9F5A0</accession>
<evidence type="ECO:0000313" key="1">
    <source>
        <dbReference type="EMBL" id="OQP53471.1"/>
    </source>
</evidence>
<dbReference type="SUPFAM" id="SSF51445">
    <property type="entry name" value="(Trans)glycosidases"/>
    <property type="match status" value="1"/>
</dbReference>
<organism evidence="1 2">
    <name type="scientific">Niastella yeongjuensis</name>
    <dbReference type="NCBI Taxonomy" id="354355"/>
    <lineage>
        <taxon>Bacteria</taxon>
        <taxon>Pseudomonadati</taxon>
        <taxon>Bacteroidota</taxon>
        <taxon>Chitinophagia</taxon>
        <taxon>Chitinophagales</taxon>
        <taxon>Chitinophagaceae</taxon>
        <taxon>Niastella</taxon>
    </lineage>
</organism>
<dbReference type="STRING" id="354355.SAMN05660816_04437"/>
<proteinExistence type="predicted"/>